<evidence type="ECO:0000313" key="3">
    <source>
        <dbReference type="Proteomes" id="UP001501475"/>
    </source>
</evidence>
<dbReference type="Pfam" id="PF10722">
    <property type="entry name" value="YbjN"/>
    <property type="match status" value="1"/>
</dbReference>
<dbReference type="RefSeq" id="WP_324386242.1">
    <property type="nucleotide sequence ID" value="NZ_BAAAPN010000015.1"/>
</dbReference>
<evidence type="ECO:0000256" key="1">
    <source>
        <dbReference type="SAM" id="MobiDB-lite"/>
    </source>
</evidence>
<dbReference type="EMBL" id="BAAAPN010000015">
    <property type="protein sequence ID" value="GAA1747765.1"/>
    <property type="molecule type" value="Genomic_DNA"/>
</dbReference>
<feature type="compositionally biased region" description="Low complexity" evidence="1">
    <location>
        <begin position="15"/>
        <end position="24"/>
    </location>
</feature>
<feature type="region of interest" description="Disordered" evidence="1">
    <location>
        <begin position="1"/>
        <end position="24"/>
    </location>
</feature>
<name>A0ABN2K3R6_9MICO</name>
<dbReference type="InterPro" id="IPR019660">
    <property type="entry name" value="Put_sensory_transdc_reg_YbjN"/>
</dbReference>
<keyword evidence="3" id="KW-1185">Reference proteome</keyword>
<reference evidence="2 3" key="1">
    <citation type="journal article" date="2019" name="Int. J. Syst. Evol. Microbiol.">
        <title>The Global Catalogue of Microorganisms (GCM) 10K type strain sequencing project: providing services to taxonomists for standard genome sequencing and annotation.</title>
        <authorList>
            <consortium name="The Broad Institute Genomics Platform"/>
            <consortium name="The Broad Institute Genome Sequencing Center for Infectious Disease"/>
            <person name="Wu L."/>
            <person name="Ma J."/>
        </authorList>
    </citation>
    <scope>NUCLEOTIDE SEQUENCE [LARGE SCALE GENOMIC DNA]</scope>
    <source>
        <strain evidence="2 3">JCM 15591</strain>
    </source>
</reference>
<dbReference type="Proteomes" id="UP001501475">
    <property type="component" value="Unassembled WGS sequence"/>
</dbReference>
<proteinExistence type="predicted"/>
<accession>A0ABN2K3R6</accession>
<organism evidence="2 3">
    <name type="scientific">Nostocoides vanveenii</name>
    <dbReference type="NCBI Taxonomy" id="330835"/>
    <lineage>
        <taxon>Bacteria</taxon>
        <taxon>Bacillati</taxon>
        <taxon>Actinomycetota</taxon>
        <taxon>Actinomycetes</taxon>
        <taxon>Micrococcales</taxon>
        <taxon>Intrasporangiaceae</taxon>
        <taxon>Nostocoides</taxon>
    </lineage>
</organism>
<comment type="caution">
    <text evidence="2">The sequence shown here is derived from an EMBL/GenBank/DDBJ whole genome shotgun (WGS) entry which is preliminary data.</text>
</comment>
<evidence type="ECO:0008006" key="4">
    <source>
        <dbReference type="Google" id="ProtNLM"/>
    </source>
</evidence>
<gene>
    <name evidence="2" type="ORF">GCM10009810_05450</name>
</gene>
<feature type="region of interest" description="Disordered" evidence="1">
    <location>
        <begin position="170"/>
        <end position="191"/>
    </location>
</feature>
<feature type="compositionally biased region" description="Low complexity" evidence="1">
    <location>
        <begin position="170"/>
        <end position="185"/>
    </location>
</feature>
<sequence>MTDPTALPNLPGFGAPAASDAPPAEASLRDRLIEALTSLELQPTVDDDGDITFLFQDQQLFIRASDEDAQVVRLFGQWRLAEPVPEDRGERLEACNDVNIAFNMIKTAIAEDTLLVTSEHLLPQGADLRSLLMVTIPLVLHGVSLWHQRAIGEEGMDDIMQQAQAQAAAQSDADAARADGAPGAAFGLNGN</sequence>
<evidence type="ECO:0000313" key="2">
    <source>
        <dbReference type="EMBL" id="GAA1747765.1"/>
    </source>
</evidence>
<protein>
    <recommendedName>
        <fullName evidence="4">YbjN domain-containing protein</fullName>
    </recommendedName>
</protein>